<dbReference type="SMART" id="SM00363">
    <property type="entry name" value="S4"/>
    <property type="match status" value="1"/>
</dbReference>
<comment type="catalytic activity">
    <reaction evidence="4">
        <text>uridine(516) in 16S rRNA = pseudouridine(516) in 16S rRNA</text>
        <dbReference type="Rhea" id="RHEA:38867"/>
        <dbReference type="Rhea" id="RHEA-COMP:10089"/>
        <dbReference type="Rhea" id="RHEA-COMP:10090"/>
        <dbReference type="ChEBI" id="CHEBI:65314"/>
        <dbReference type="ChEBI" id="CHEBI:65315"/>
        <dbReference type="EC" id="5.4.99.19"/>
    </reaction>
</comment>
<dbReference type="SUPFAM" id="SSF55120">
    <property type="entry name" value="Pseudouridine synthase"/>
    <property type="match status" value="1"/>
</dbReference>
<name>A0A3A1YH50_9GAMM</name>
<evidence type="ECO:0000256" key="4">
    <source>
        <dbReference type="ARBA" id="ARBA00036749"/>
    </source>
</evidence>
<dbReference type="OrthoDB" id="9807213at2"/>
<dbReference type="PROSITE" id="PS50889">
    <property type="entry name" value="S4"/>
    <property type="match status" value="1"/>
</dbReference>
<dbReference type="InterPro" id="IPR020103">
    <property type="entry name" value="PsdUridine_synth_cat_dom_sf"/>
</dbReference>
<dbReference type="InterPro" id="IPR020094">
    <property type="entry name" value="TruA/RsuA/RluB/E/F_N"/>
</dbReference>
<sequence length="239" mass="26903">MKLLRLDKIIADNTSLSRSEVQKLAKNGLIIVNGQTCTKVSEKFSLDNLEIIVDGEQINFAHPKVLVFHKPKGVICANNDPYGSLNVFHLLPSTYHQFHTVGRLDKDTTGLLLITDDGNFSHQLTSPRKHVSKKYFVTLEEPALESYQEVITEGILLHGETDKTKPGIIEFTDNPFQVYLTITEGRYHQVKRMFAALNNKVIDLHRVSIGNLDLPADLAEGEYFELSVPQALELVYGEK</sequence>
<dbReference type="GO" id="GO:0160136">
    <property type="term" value="F:16S rRNA pseudouridine(516) synthase activity"/>
    <property type="evidence" value="ECO:0007669"/>
    <property type="project" value="UniProtKB-EC"/>
</dbReference>
<dbReference type="Gene3D" id="3.10.290.10">
    <property type="entry name" value="RNA-binding S4 domain"/>
    <property type="match status" value="1"/>
</dbReference>
<dbReference type="InterPro" id="IPR050343">
    <property type="entry name" value="RsuA_PseudoU_synthase"/>
</dbReference>
<dbReference type="InterPro" id="IPR018496">
    <property type="entry name" value="PsdUridine_synth_RsuA/RluB_CS"/>
</dbReference>
<dbReference type="SUPFAM" id="SSF55174">
    <property type="entry name" value="Alpha-L RNA-binding motif"/>
    <property type="match status" value="1"/>
</dbReference>
<evidence type="ECO:0000256" key="1">
    <source>
        <dbReference type="ARBA" id="ARBA00008348"/>
    </source>
</evidence>
<dbReference type="InterPro" id="IPR042092">
    <property type="entry name" value="PsdUridine_s_RsuA/RluB/E/F_cat"/>
</dbReference>
<keyword evidence="2 6" id="KW-0694">RNA-binding</keyword>
<evidence type="ECO:0000256" key="2">
    <source>
        <dbReference type="ARBA" id="ARBA00022884"/>
    </source>
</evidence>
<dbReference type="InterPro" id="IPR036986">
    <property type="entry name" value="S4_RNA-bd_sf"/>
</dbReference>
<dbReference type="Pfam" id="PF00849">
    <property type="entry name" value="PseudoU_synth_2"/>
    <property type="match status" value="1"/>
</dbReference>
<dbReference type="CDD" id="cd02553">
    <property type="entry name" value="PseudoU_synth_RsuA"/>
    <property type="match status" value="1"/>
</dbReference>
<dbReference type="GO" id="GO:0003723">
    <property type="term" value="F:RNA binding"/>
    <property type="evidence" value="ECO:0007669"/>
    <property type="project" value="UniProtKB-KW"/>
</dbReference>
<dbReference type="Gene3D" id="3.30.70.580">
    <property type="entry name" value="Pseudouridine synthase I, catalytic domain, N-terminal subdomain"/>
    <property type="match status" value="1"/>
</dbReference>
<dbReference type="GO" id="GO:0000455">
    <property type="term" value="P:enzyme-directed rRNA pseudouridine synthesis"/>
    <property type="evidence" value="ECO:0007669"/>
    <property type="project" value="UniProtKB-ARBA"/>
</dbReference>
<keyword evidence="3 7" id="KW-0413">Isomerase</keyword>
<evidence type="ECO:0000256" key="7">
    <source>
        <dbReference type="RuleBase" id="RU003887"/>
    </source>
</evidence>
<dbReference type="EMBL" id="NRJF01000090">
    <property type="protein sequence ID" value="RIY35367.1"/>
    <property type="molecule type" value="Genomic_DNA"/>
</dbReference>
<dbReference type="NCBIfam" id="TIGR00093">
    <property type="entry name" value="pseudouridine synthase"/>
    <property type="match status" value="1"/>
</dbReference>
<dbReference type="Gene3D" id="3.30.70.1560">
    <property type="entry name" value="Alpha-L RNA-binding motif"/>
    <property type="match status" value="1"/>
</dbReference>
<evidence type="ECO:0000313" key="10">
    <source>
        <dbReference type="Proteomes" id="UP000265964"/>
    </source>
</evidence>
<dbReference type="InterPro" id="IPR000748">
    <property type="entry name" value="PsdUridine_synth_RsuA/RluB/E/F"/>
</dbReference>
<dbReference type="PROSITE" id="PS01149">
    <property type="entry name" value="PSI_RSU"/>
    <property type="match status" value="1"/>
</dbReference>
<comment type="similarity">
    <text evidence="1 7">Belongs to the pseudouridine synthase RsuA family.</text>
</comment>
<dbReference type="EC" id="5.4.99.-" evidence="7"/>
<proteinExistence type="inferred from homology"/>
<dbReference type="RefSeq" id="WP_119534634.1">
    <property type="nucleotide sequence ID" value="NZ_NRJF01000090.1"/>
</dbReference>
<gene>
    <name evidence="9" type="ORF">CKF59_03695</name>
</gene>
<feature type="domain" description="RNA-binding S4" evidence="8">
    <location>
        <begin position="4"/>
        <end position="66"/>
    </location>
</feature>
<dbReference type="PANTHER" id="PTHR47683:SF4">
    <property type="entry name" value="PSEUDOURIDINE SYNTHASE"/>
    <property type="match status" value="1"/>
</dbReference>
<keyword evidence="10" id="KW-1185">Reference proteome</keyword>
<protein>
    <recommendedName>
        <fullName evidence="7">Pseudouridine synthase</fullName>
        <ecNumber evidence="7">5.4.99.-</ecNumber>
    </recommendedName>
</protein>
<dbReference type="Proteomes" id="UP000265964">
    <property type="component" value="Unassembled WGS sequence"/>
</dbReference>
<comment type="caution">
    <text evidence="9">The sequence shown here is derived from an EMBL/GenBank/DDBJ whole genome shotgun (WGS) entry which is preliminary data.</text>
</comment>
<evidence type="ECO:0000256" key="5">
    <source>
        <dbReference type="ARBA" id="ARBA00037590"/>
    </source>
</evidence>
<accession>A0A3A1YH50</accession>
<comment type="function">
    <text evidence="5">Responsible for synthesis of pseudouridine from uracil-516 in 16S ribosomal RNA.</text>
</comment>
<dbReference type="InterPro" id="IPR006145">
    <property type="entry name" value="PsdUridine_synth_RsuA/RluA"/>
</dbReference>
<organism evidence="9 10">
    <name type="scientific">Psittacicella gerlachiana</name>
    <dbReference type="NCBI Taxonomy" id="2028574"/>
    <lineage>
        <taxon>Bacteria</taxon>
        <taxon>Pseudomonadati</taxon>
        <taxon>Pseudomonadota</taxon>
        <taxon>Gammaproteobacteria</taxon>
        <taxon>Pasteurellales</taxon>
        <taxon>Psittacicellaceae</taxon>
        <taxon>Psittacicella</taxon>
    </lineage>
</organism>
<reference evidence="9 10" key="1">
    <citation type="submission" date="2017-08" db="EMBL/GenBank/DDBJ databases">
        <title>Reclassification of Bisgaard taxon 37 and 44.</title>
        <authorList>
            <person name="Christensen H."/>
        </authorList>
    </citation>
    <scope>NUCLEOTIDE SEQUENCE [LARGE SCALE GENOMIC DNA]</scope>
    <source>
        <strain evidence="9 10">EEAB3T1</strain>
    </source>
</reference>
<evidence type="ECO:0000256" key="3">
    <source>
        <dbReference type="ARBA" id="ARBA00023235"/>
    </source>
</evidence>
<dbReference type="AlphaFoldDB" id="A0A3A1YH50"/>
<dbReference type="Pfam" id="PF01479">
    <property type="entry name" value="S4"/>
    <property type="match status" value="1"/>
</dbReference>
<dbReference type="InterPro" id="IPR002942">
    <property type="entry name" value="S4_RNA-bd"/>
</dbReference>
<evidence type="ECO:0000256" key="6">
    <source>
        <dbReference type="PROSITE-ProRule" id="PRU00182"/>
    </source>
</evidence>
<evidence type="ECO:0000259" key="8">
    <source>
        <dbReference type="SMART" id="SM00363"/>
    </source>
</evidence>
<dbReference type="PANTHER" id="PTHR47683">
    <property type="entry name" value="PSEUDOURIDINE SYNTHASE FAMILY PROTEIN-RELATED"/>
    <property type="match status" value="1"/>
</dbReference>
<evidence type="ECO:0000313" key="9">
    <source>
        <dbReference type="EMBL" id="RIY35367.1"/>
    </source>
</evidence>
<dbReference type="CDD" id="cd00165">
    <property type="entry name" value="S4"/>
    <property type="match status" value="1"/>
</dbReference>